<dbReference type="EMBL" id="CACRZD030000151">
    <property type="protein sequence ID" value="CAA6674794.1"/>
    <property type="molecule type" value="Genomic_DNA"/>
</dbReference>
<keyword evidence="2" id="KW-1185">Reference proteome</keyword>
<proteinExistence type="predicted"/>
<sequence length="102" mass="11989">MSVLESHSCPPRDHEIRRPQKVTNIDLPCFNSHLKIEEQGNRSVSDYAEEFYHLSSQIDLTKFESYMISRFKILFYKLNDIVMAVEHAEALLEKGKNQNLKF</sequence>
<name>A0ABN7EA89_SPIIN</name>
<gene>
    <name evidence="1" type="ORF">SI7747_UN021152</name>
</gene>
<evidence type="ECO:0000313" key="1">
    <source>
        <dbReference type="EMBL" id="CAA6674794.1"/>
    </source>
</evidence>
<evidence type="ECO:0008006" key="3">
    <source>
        <dbReference type="Google" id="ProtNLM"/>
    </source>
</evidence>
<protein>
    <recommendedName>
        <fullName evidence="3">Retrotransposon gag domain-containing protein</fullName>
    </recommendedName>
</protein>
<evidence type="ECO:0000313" key="2">
    <source>
        <dbReference type="Proteomes" id="UP001189122"/>
    </source>
</evidence>
<dbReference type="Proteomes" id="UP001189122">
    <property type="component" value="Unassembled WGS sequence"/>
</dbReference>
<accession>A0ABN7EA89</accession>
<reference evidence="2" key="1">
    <citation type="journal article" date="2020" name="Sci. Rep.">
        <title>Chromosome-scale genome assembly for the duckweed Spirodela intermedia, integrating cytogenetic maps, PacBio and Oxford Nanopore libraries.</title>
        <authorList>
            <person name="Hoang P.T.N."/>
            <person name="Fiebig A."/>
            <person name="Novak P."/>
            <person name="Macas J."/>
            <person name="Cao H.X."/>
            <person name="Stepanenko A."/>
            <person name="Chen G."/>
            <person name="Borisjuk N."/>
            <person name="Scholz U."/>
            <person name="Schubert I."/>
        </authorList>
    </citation>
    <scope>NUCLEOTIDE SEQUENCE [LARGE SCALE GENOMIC DNA]</scope>
</reference>
<comment type="caution">
    <text evidence="1">The sequence shown here is derived from an EMBL/GenBank/DDBJ whole genome shotgun (WGS) entry which is preliminary data.</text>
</comment>
<organism evidence="1 2">
    <name type="scientific">Spirodela intermedia</name>
    <name type="common">Intermediate duckweed</name>
    <dbReference type="NCBI Taxonomy" id="51605"/>
    <lineage>
        <taxon>Eukaryota</taxon>
        <taxon>Viridiplantae</taxon>
        <taxon>Streptophyta</taxon>
        <taxon>Embryophyta</taxon>
        <taxon>Tracheophyta</taxon>
        <taxon>Spermatophyta</taxon>
        <taxon>Magnoliopsida</taxon>
        <taxon>Liliopsida</taxon>
        <taxon>Araceae</taxon>
        <taxon>Lemnoideae</taxon>
        <taxon>Spirodela</taxon>
    </lineage>
</organism>